<dbReference type="AlphaFoldDB" id="A0A1G7ZQL0"/>
<keyword evidence="1" id="KW-1133">Transmembrane helix</keyword>
<evidence type="ECO:0000313" key="2">
    <source>
        <dbReference type="EMBL" id="SDH10949.1"/>
    </source>
</evidence>
<sequence length="92" mass="9580">MPSVTDWISSISSLVGGLTGAGALVVAILSYLRSSRALAADAQTRDAVGATLDAMQALGRTVRPHATLDAGREPDAQEAFESAVREARRTLI</sequence>
<dbReference type="RefSeq" id="WP_091489560.1">
    <property type="nucleotide sequence ID" value="NZ_LT629692.1"/>
</dbReference>
<keyword evidence="1" id="KW-0472">Membrane</keyword>
<reference evidence="2 3" key="1">
    <citation type="submission" date="2016-10" db="EMBL/GenBank/DDBJ databases">
        <authorList>
            <person name="de Groot N.N."/>
        </authorList>
    </citation>
    <scope>NUCLEOTIDE SEQUENCE [LARGE SCALE GENOMIC DNA]</scope>
    <source>
        <strain evidence="2 3">DSM 23142</strain>
    </source>
</reference>
<dbReference type="EMBL" id="LT629692">
    <property type="protein sequence ID" value="SDH10949.1"/>
    <property type="molecule type" value="Genomic_DNA"/>
</dbReference>
<keyword evidence="1" id="KW-0812">Transmembrane</keyword>
<name>A0A1G7ZQL0_9MICO</name>
<protein>
    <submittedName>
        <fullName evidence="2">Uncharacterized protein</fullName>
    </submittedName>
</protein>
<evidence type="ECO:0000313" key="3">
    <source>
        <dbReference type="Proteomes" id="UP000199009"/>
    </source>
</evidence>
<accession>A0A1G7ZQL0</accession>
<gene>
    <name evidence="2" type="ORF">SAMN04489810_2133</name>
</gene>
<proteinExistence type="predicted"/>
<feature type="transmembrane region" description="Helical" evidence="1">
    <location>
        <begin position="12"/>
        <end position="32"/>
    </location>
</feature>
<dbReference type="OrthoDB" id="5084012at2"/>
<dbReference type="Proteomes" id="UP000199009">
    <property type="component" value="Chromosome I"/>
</dbReference>
<evidence type="ECO:0000256" key="1">
    <source>
        <dbReference type="SAM" id="Phobius"/>
    </source>
</evidence>
<organism evidence="2 3">
    <name type="scientific">Microbacterium pygmaeum</name>
    <dbReference type="NCBI Taxonomy" id="370764"/>
    <lineage>
        <taxon>Bacteria</taxon>
        <taxon>Bacillati</taxon>
        <taxon>Actinomycetota</taxon>
        <taxon>Actinomycetes</taxon>
        <taxon>Micrococcales</taxon>
        <taxon>Microbacteriaceae</taxon>
        <taxon>Microbacterium</taxon>
    </lineage>
</organism>
<keyword evidence="3" id="KW-1185">Reference proteome</keyword>